<dbReference type="PANTHER" id="PTHR36526">
    <property type="entry name" value="TRANSMEMBRANE PROTEIN 154"/>
    <property type="match status" value="1"/>
</dbReference>
<feature type="compositionally biased region" description="Acidic residues" evidence="1">
    <location>
        <begin position="35"/>
        <end position="47"/>
    </location>
</feature>
<dbReference type="InterPro" id="IPR053087">
    <property type="entry name" value="TMEM154-like"/>
</dbReference>
<dbReference type="RefSeq" id="XP_026158750.1">
    <property type="nucleotide sequence ID" value="XM_026302965.2"/>
</dbReference>
<dbReference type="Pfam" id="PF15102">
    <property type="entry name" value="TMEM154"/>
    <property type="match status" value="1"/>
</dbReference>
<reference evidence="4" key="2">
    <citation type="submission" date="2025-09" db="UniProtKB">
        <authorList>
            <consortium name="Ensembl"/>
        </authorList>
    </citation>
    <scope>IDENTIFICATION</scope>
</reference>
<evidence type="ECO:0000256" key="3">
    <source>
        <dbReference type="SAM" id="SignalP"/>
    </source>
</evidence>
<dbReference type="GeneTree" id="ENSGT00730000112332"/>
<evidence type="ECO:0000313" key="4">
    <source>
        <dbReference type="Ensembl" id="ENSMAMP00000048326.1"/>
    </source>
</evidence>
<dbReference type="PANTHER" id="PTHR36526:SF1">
    <property type="entry name" value="TRANSMEMBRANE PROTEIN 154"/>
    <property type="match status" value="1"/>
</dbReference>
<protein>
    <submittedName>
        <fullName evidence="4">Transmembrane protein 154</fullName>
    </submittedName>
</protein>
<evidence type="ECO:0000256" key="2">
    <source>
        <dbReference type="SAM" id="Phobius"/>
    </source>
</evidence>
<name>A0A7N8XB83_9TELE</name>
<keyword evidence="3" id="KW-0732">Signal</keyword>
<keyword evidence="2" id="KW-0812">Transmembrane</keyword>
<feature type="region of interest" description="Disordered" evidence="1">
    <location>
        <begin position="33"/>
        <end position="92"/>
    </location>
</feature>
<organism evidence="4 5">
    <name type="scientific">Mastacembelus armatus</name>
    <name type="common">zig-zag eel</name>
    <dbReference type="NCBI Taxonomy" id="205130"/>
    <lineage>
        <taxon>Eukaryota</taxon>
        <taxon>Metazoa</taxon>
        <taxon>Chordata</taxon>
        <taxon>Craniata</taxon>
        <taxon>Vertebrata</taxon>
        <taxon>Euteleostomi</taxon>
        <taxon>Actinopterygii</taxon>
        <taxon>Neopterygii</taxon>
        <taxon>Teleostei</taxon>
        <taxon>Neoteleostei</taxon>
        <taxon>Acanthomorphata</taxon>
        <taxon>Anabantaria</taxon>
        <taxon>Synbranchiformes</taxon>
        <taxon>Mastacembelidae</taxon>
        <taxon>Mastacembelus</taxon>
    </lineage>
</organism>
<keyword evidence="5" id="KW-1185">Reference proteome</keyword>
<evidence type="ECO:0000256" key="1">
    <source>
        <dbReference type="SAM" id="MobiDB-lite"/>
    </source>
</evidence>
<accession>A0A7N8XB83</accession>
<sequence>MSASRPGNMRGPWVKTPLLVLLLLLAGVARTETQTQDEDTSDSEGLEVDAQPSASPSSVSSSTLTPYTTHTEVPDFLETTDDPSDTNLTTLSSEPNEGLSFIIILIPVVLVVITIAIIVCGIFISRWVTQQSRNEALREEDPYLDGSSTEKVPMPMFEEDVPSVLEVEMEELDQWMKKDGGITEDSNHE</sequence>
<dbReference type="GeneID" id="113127980"/>
<dbReference type="Ensembl" id="ENSMAMT00000057601.1">
    <property type="protein sequence ID" value="ENSMAMP00000048326.1"/>
    <property type="gene ID" value="ENSMAMG00000013159.2"/>
</dbReference>
<keyword evidence="2" id="KW-1133">Transmembrane helix</keyword>
<dbReference type="CTD" id="201799"/>
<feature type="compositionally biased region" description="Low complexity" evidence="1">
    <location>
        <begin position="52"/>
        <end position="69"/>
    </location>
</feature>
<keyword evidence="2" id="KW-0472">Membrane</keyword>
<evidence type="ECO:0000313" key="5">
    <source>
        <dbReference type="Proteomes" id="UP000261640"/>
    </source>
</evidence>
<feature type="signal peptide" evidence="3">
    <location>
        <begin position="1"/>
        <end position="33"/>
    </location>
</feature>
<reference evidence="4" key="1">
    <citation type="submission" date="2025-08" db="UniProtKB">
        <authorList>
            <consortium name="Ensembl"/>
        </authorList>
    </citation>
    <scope>IDENTIFICATION</scope>
</reference>
<feature type="region of interest" description="Disordered" evidence="1">
    <location>
        <begin position="135"/>
        <end position="156"/>
    </location>
</feature>
<feature type="chain" id="PRO_5030975678" evidence="3">
    <location>
        <begin position="34"/>
        <end position="189"/>
    </location>
</feature>
<feature type="transmembrane region" description="Helical" evidence="2">
    <location>
        <begin position="99"/>
        <end position="124"/>
    </location>
</feature>
<dbReference type="InterPro" id="IPR028064">
    <property type="entry name" value="TMEM154"/>
</dbReference>
<dbReference type="Proteomes" id="UP000261640">
    <property type="component" value="Unplaced"/>
</dbReference>
<dbReference type="AlphaFoldDB" id="A0A7N8XB83"/>
<proteinExistence type="predicted"/>